<protein>
    <submittedName>
        <fullName evidence="1">Uncharacterized protein</fullName>
    </submittedName>
</protein>
<evidence type="ECO:0000313" key="1">
    <source>
        <dbReference type="EMBL" id="KAF4651480.1"/>
    </source>
</evidence>
<dbReference type="EMBL" id="JABAHT010000847">
    <property type="protein sequence ID" value="KAF4651480.1"/>
    <property type="molecule type" value="Genomic_DNA"/>
</dbReference>
<proteinExistence type="predicted"/>
<evidence type="ECO:0000313" key="2">
    <source>
        <dbReference type="Proteomes" id="UP000570595"/>
    </source>
</evidence>
<reference evidence="1 2" key="1">
    <citation type="submission" date="2020-04" db="EMBL/GenBank/DDBJ databases">
        <title>Perkinsus olseni comparative genomics.</title>
        <authorList>
            <person name="Bogema D.R."/>
        </authorList>
    </citation>
    <scope>NUCLEOTIDE SEQUENCE [LARGE SCALE GENOMIC DNA]</scope>
    <source>
        <strain evidence="1">ATCC PRA-179</strain>
    </source>
</reference>
<accession>A0A7J6KWJ1</accession>
<comment type="caution">
    <text evidence="1">The sequence shown here is derived from an EMBL/GenBank/DDBJ whole genome shotgun (WGS) entry which is preliminary data.</text>
</comment>
<dbReference type="Proteomes" id="UP000570595">
    <property type="component" value="Unassembled WGS sequence"/>
</dbReference>
<name>A0A7J6KWJ1_PEROL</name>
<gene>
    <name evidence="1" type="ORF">FOZ61_010422</name>
</gene>
<dbReference type="AlphaFoldDB" id="A0A7J6KWJ1"/>
<sequence length="89" mass="10282">MVPTTFNNSSFGRTLDIDELCYLTFTWVALWDLSSCNDISLKIEIKPACRISNDVIRSRPGWRDEFVGDSFSPYTSHCFENKYYNLIVG</sequence>
<organism evidence="1 2">
    <name type="scientific">Perkinsus olseni</name>
    <name type="common">Perkinsus atlanticus</name>
    <dbReference type="NCBI Taxonomy" id="32597"/>
    <lineage>
        <taxon>Eukaryota</taxon>
        <taxon>Sar</taxon>
        <taxon>Alveolata</taxon>
        <taxon>Perkinsozoa</taxon>
        <taxon>Perkinsea</taxon>
        <taxon>Perkinsida</taxon>
        <taxon>Perkinsidae</taxon>
        <taxon>Perkinsus</taxon>
    </lineage>
</organism>